<accession>A0A9P5U392</accession>
<dbReference type="EMBL" id="JADNRY010000125">
    <property type="protein sequence ID" value="KAF9064352.1"/>
    <property type="molecule type" value="Genomic_DNA"/>
</dbReference>
<keyword evidence="3" id="KW-1185">Reference proteome</keyword>
<proteinExistence type="predicted"/>
<evidence type="ECO:0000313" key="2">
    <source>
        <dbReference type="EMBL" id="KAF9064352.1"/>
    </source>
</evidence>
<feature type="region of interest" description="Disordered" evidence="1">
    <location>
        <begin position="1"/>
        <end position="58"/>
    </location>
</feature>
<comment type="caution">
    <text evidence="2">The sequence shown here is derived from an EMBL/GenBank/DDBJ whole genome shotgun (WGS) entry which is preliminary data.</text>
</comment>
<feature type="compositionally biased region" description="Polar residues" evidence="1">
    <location>
        <begin position="1"/>
        <end position="11"/>
    </location>
</feature>
<sequence>MDTNGKFTQFSLPGYSHEVQDGQGSQMKLTLGSRQKSTRRRRKKGDGEPTFIVPHTPSPKLTNPSCASYSMCPPTPVQLSYIGLDEPFASPDRAYQYSLGYPNALFNNSYSPNVNTHSNLSWSPDTPSLVSSFSYDPTSSPEISTPSLKWKRSSSDNFNGKSTHKRHKTSEIWDNKLSKSLAALKALDELKVSPFDLINTILDPESSKIFQDQQNSFFRCDSTIIPRILSRIFENDMGYQIFLQWLPENFIRDQFCTRISQQMEAAKPFFHMNTQNFSIDFLETFDLQRNIAQYVSKNLADWMYALKAATGSLESPQKEAETEIGRLVMTCQAMNFRSLQCSQLQYLLGMYASSTGTSVRTIQVLDAAGLSFSHPTILKTIDTIADQVVNLARELTFEPHNFTYDNIDMSGSIHVEQTKDAVAKVRSGCFCLIYCTVGVKDRKHMLLAPILQNLQKAIPLTWGYLNSQTTDSQYFEHTRPSGVPESQSLIYGLADNDKSLRLKNDFVEQQSQNLDADDGMYPPDVYRHNSIDLHASSSPIHIQSQSPPQTVNPLPVVASTYPMPPRSPGPTTQSNSSWDLHELLWDLIEKQEEVLGLKVNWCEFTREQDGDNIVHQIFQDIQKSAPNDIPLRSAFSLENDVRKTHICVANLMLRLSYRLLRMGGHESDLENTNRLAVVTRVLAGVITVRDLVTIERDTRNFIDIK</sequence>
<evidence type="ECO:0000256" key="1">
    <source>
        <dbReference type="SAM" id="MobiDB-lite"/>
    </source>
</evidence>
<gene>
    <name evidence="2" type="ORF">BDP27DRAFT_1425924</name>
</gene>
<dbReference type="OrthoDB" id="3040861at2759"/>
<dbReference type="Proteomes" id="UP000772434">
    <property type="component" value="Unassembled WGS sequence"/>
</dbReference>
<organism evidence="2 3">
    <name type="scientific">Rhodocollybia butyracea</name>
    <dbReference type="NCBI Taxonomy" id="206335"/>
    <lineage>
        <taxon>Eukaryota</taxon>
        <taxon>Fungi</taxon>
        <taxon>Dikarya</taxon>
        <taxon>Basidiomycota</taxon>
        <taxon>Agaricomycotina</taxon>
        <taxon>Agaricomycetes</taxon>
        <taxon>Agaricomycetidae</taxon>
        <taxon>Agaricales</taxon>
        <taxon>Marasmiineae</taxon>
        <taxon>Omphalotaceae</taxon>
        <taxon>Rhodocollybia</taxon>
    </lineage>
</organism>
<name>A0A9P5U392_9AGAR</name>
<dbReference type="AlphaFoldDB" id="A0A9P5U392"/>
<reference evidence="2" key="1">
    <citation type="submission" date="2020-11" db="EMBL/GenBank/DDBJ databases">
        <authorList>
            <consortium name="DOE Joint Genome Institute"/>
            <person name="Ahrendt S."/>
            <person name="Riley R."/>
            <person name="Andreopoulos W."/>
            <person name="Labutti K."/>
            <person name="Pangilinan J."/>
            <person name="Ruiz-Duenas F.J."/>
            <person name="Barrasa J.M."/>
            <person name="Sanchez-Garcia M."/>
            <person name="Camarero S."/>
            <person name="Miyauchi S."/>
            <person name="Serrano A."/>
            <person name="Linde D."/>
            <person name="Babiker R."/>
            <person name="Drula E."/>
            <person name="Ayuso-Fernandez I."/>
            <person name="Pacheco R."/>
            <person name="Padilla G."/>
            <person name="Ferreira P."/>
            <person name="Barriuso J."/>
            <person name="Kellner H."/>
            <person name="Castanera R."/>
            <person name="Alfaro M."/>
            <person name="Ramirez L."/>
            <person name="Pisabarro A.G."/>
            <person name="Kuo A."/>
            <person name="Tritt A."/>
            <person name="Lipzen A."/>
            <person name="He G."/>
            <person name="Yan M."/>
            <person name="Ng V."/>
            <person name="Cullen D."/>
            <person name="Martin F."/>
            <person name="Rosso M.-N."/>
            <person name="Henrissat B."/>
            <person name="Hibbett D."/>
            <person name="Martinez A.T."/>
            <person name="Grigoriev I.V."/>
        </authorList>
    </citation>
    <scope>NUCLEOTIDE SEQUENCE</scope>
    <source>
        <strain evidence="2">AH 40177</strain>
    </source>
</reference>
<protein>
    <submittedName>
        <fullName evidence="2">Uncharacterized protein</fullName>
    </submittedName>
</protein>
<evidence type="ECO:0000313" key="3">
    <source>
        <dbReference type="Proteomes" id="UP000772434"/>
    </source>
</evidence>